<protein>
    <submittedName>
        <fullName evidence="1">JM114</fullName>
    </submittedName>
</protein>
<dbReference type="RefSeq" id="YP_238417.1">
    <property type="nucleotide sequence ID" value="NC_007016.1"/>
</dbReference>
<proteinExistence type="predicted"/>
<evidence type="ECO:0000313" key="1">
    <source>
        <dbReference type="EMBL" id="AEW87639.1"/>
    </source>
</evidence>
<dbReference type="EMBL" id="JN885137">
    <property type="protein sequence ID" value="AEW87809.1"/>
    <property type="molecule type" value="Genomic_DNA"/>
</dbReference>
<dbReference type="EMBL" id="JN885136">
    <property type="protein sequence ID" value="AEW87639.1"/>
    <property type="molecule type" value="Genomic_DNA"/>
</dbReference>
<accession>G9JMC2</accession>
<organism evidence="1 4">
    <name type="scientific">Macaca fuscata rhadinovirus</name>
    <dbReference type="NCBI Taxonomy" id="272551"/>
    <lineage>
        <taxon>Viruses</taxon>
        <taxon>Duplodnaviria</taxon>
        <taxon>Heunggongvirae</taxon>
        <taxon>Peploviricota</taxon>
        <taxon>Herviviricetes</taxon>
        <taxon>Herpesvirales</taxon>
        <taxon>Orthoherpesviridae</taxon>
        <taxon>Gammaherpesvirinae</taxon>
        <taxon>Rhadinovirus</taxon>
        <taxon>Rhadinovirus macacinegamma11</taxon>
        <taxon>macacine gammaherpesvirus 11</taxon>
    </lineage>
</organism>
<dbReference type="KEGG" id="vg:3416581"/>
<reference evidence="3 4" key="1">
    <citation type="journal article" date="2013" name="J. Virol.">
        <title>Genomic characterization of Japanese macaque rhadinovirus, a novel herpesvirus isolated from a nonhuman primate with a spontaneous inflammatory demyelinating disease.</title>
        <authorList>
            <person name="Estep R.D."/>
            <person name="Hansen S.G."/>
            <person name="Rogers K.S."/>
            <person name="Axthelm M.K."/>
            <person name="Wong S.W."/>
        </authorList>
    </citation>
    <scope>NUCLEOTIDE SEQUENCE [LARGE SCALE GENOMIC DNA]</scope>
    <source>
        <strain evidence="2">12E2</strain>
        <strain evidence="1">3A1</strain>
    </source>
</reference>
<name>G9JMC2_9GAMA</name>
<evidence type="ECO:0000313" key="2">
    <source>
        <dbReference type="EMBL" id="AEW87809.1"/>
    </source>
</evidence>
<evidence type="ECO:0000313" key="4">
    <source>
        <dbReference type="Proteomes" id="UP000133219"/>
    </source>
</evidence>
<dbReference type="Proteomes" id="UP000133219">
    <property type="component" value="Segment"/>
</dbReference>
<sequence length="102" mass="12459">MDLSLGRPYRLKLRRRLVVRRGPFMPEPPGWQLPRHHTRSRSLHFGGYVYKFFILDRWWRNTRAWIVEGYACISAKTQKLAMRVIMGQRLRCGFQRRMRMDH</sequence>
<evidence type="ECO:0000313" key="3">
    <source>
        <dbReference type="Proteomes" id="UP000124292"/>
    </source>
</evidence>
<dbReference type="Proteomes" id="UP000124292">
    <property type="component" value="Genome"/>
</dbReference>
<gene>
    <name evidence="1" type="ORF">JM114</name>
</gene>
<dbReference type="GeneID" id="3416581"/>